<keyword evidence="8" id="KW-1185">Reference proteome</keyword>
<name>A0AAW4WVK3_9FIRM</name>
<dbReference type="Gene3D" id="3.20.20.70">
    <property type="entry name" value="Aldolase class I"/>
    <property type="match status" value="1"/>
</dbReference>
<dbReference type="GO" id="GO:0016052">
    <property type="term" value="P:carbohydrate catabolic process"/>
    <property type="evidence" value="ECO:0007669"/>
    <property type="project" value="TreeGrafter"/>
</dbReference>
<dbReference type="InterPro" id="IPR011343">
    <property type="entry name" value="DeoC"/>
</dbReference>
<feature type="active site" description="Schiff-base intermediate with acetaldehyde" evidence="6">
    <location>
        <position position="156"/>
    </location>
</feature>
<dbReference type="Proteomes" id="UP001199296">
    <property type="component" value="Unassembled WGS sequence"/>
</dbReference>
<sequence length="229" mass="25360">MKITVDSIAQMIDQSKLDPYVTEEEIVEFCKEVREYNFVAAFVLPANLPIAKKELKDSPVKLGTGIGFPFGTTTTKSKLQECEEALELGVDELDVVINIGALKSGKYEYVYNELKELVELIKPKPLKVILEVSYLTPREIKEGTRIGCKAGVEYVKTGTGYGGRDTNLLDINLIADSIADNTKIKAAGGIRDIYTLIEMSKLGVQRFGVSRGPEIIEQFKKYFPGGIEI</sequence>
<comment type="pathway">
    <text evidence="6">Carbohydrate degradation; 2-deoxy-D-ribose 1-phosphate degradation; D-glyceraldehyde 3-phosphate and acetaldehyde from 2-deoxy-alpha-D-ribose 1-phosphate: step 2/2.</text>
</comment>
<dbReference type="GO" id="GO:0004139">
    <property type="term" value="F:deoxyribose-phosphate aldolase activity"/>
    <property type="evidence" value="ECO:0007669"/>
    <property type="project" value="UniProtKB-UniRule"/>
</dbReference>
<comment type="function">
    <text evidence="6">Catalyzes a reversible aldol reaction between acetaldehyde and D-glyceraldehyde 3-phosphate to generate 2-deoxy-D-ribose 5-phosphate.</text>
</comment>
<dbReference type="RefSeq" id="WP_229345657.1">
    <property type="nucleotide sequence ID" value="NZ_JAJFAT010000009.1"/>
</dbReference>
<dbReference type="EMBL" id="JAJFAT010000009">
    <property type="protein sequence ID" value="MCC3145137.1"/>
    <property type="molecule type" value="Genomic_DNA"/>
</dbReference>
<dbReference type="SMART" id="SM01133">
    <property type="entry name" value="DeoC"/>
    <property type="match status" value="1"/>
</dbReference>
<evidence type="ECO:0000313" key="8">
    <source>
        <dbReference type="Proteomes" id="UP001199296"/>
    </source>
</evidence>
<comment type="similarity">
    <text evidence="1 6">Belongs to the DeoC/FbaB aldolase family. DeoC type 1 subfamily.</text>
</comment>
<dbReference type="GO" id="GO:0005737">
    <property type="term" value="C:cytoplasm"/>
    <property type="evidence" value="ECO:0007669"/>
    <property type="project" value="UniProtKB-SubCell"/>
</dbReference>
<dbReference type="InterPro" id="IPR028581">
    <property type="entry name" value="DeoC_typeI"/>
</dbReference>
<comment type="catalytic activity">
    <reaction evidence="5 6">
        <text>2-deoxy-D-ribose 5-phosphate = D-glyceraldehyde 3-phosphate + acetaldehyde</text>
        <dbReference type="Rhea" id="RHEA:12821"/>
        <dbReference type="ChEBI" id="CHEBI:15343"/>
        <dbReference type="ChEBI" id="CHEBI:59776"/>
        <dbReference type="ChEBI" id="CHEBI:62877"/>
        <dbReference type="EC" id="4.1.2.4"/>
    </reaction>
</comment>
<evidence type="ECO:0000256" key="1">
    <source>
        <dbReference type="ARBA" id="ARBA00010936"/>
    </source>
</evidence>
<evidence type="ECO:0000313" key="7">
    <source>
        <dbReference type="EMBL" id="MCC3145137.1"/>
    </source>
</evidence>
<accession>A0AAW4WVK3</accession>
<comment type="caution">
    <text evidence="7">The sequence shown here is derived from an EMBL/GenBank/DDBJ whole genome shotgun (WGS) entry which is preliminary data.</text>
</comment>
<evidence type="ECO:0000256" key="2">
    <source>
        <dbReference type="ARBA" id="ARBA00022490"/>
    </source>
</evidence>
<evidence type="ECO:0000256" key="4">
    <source>
        <dbReference type="ARBA" id="ARBA00023270"/>
    </source>
</evidence>
<evidence type="ECO:0000256" key="3">
    <source>
        <dbReference type="ARBA" id="ARBA00023239"/>
    </source>
</evidence>
<dbReference type="CDD" id="cd00959">
    <property type="entry name" value="DeoC"/>
    <property type="match status" value="1"/>
</dbReference>
<dbReference type="NCBIfam" id="TIGR00126">
    <property type="entry name" value="deoC"/>
    <property type="match status" value="1"/>
</dbReference>
<dbReference type="EC" id="4.1.2.4" evidence="6"/>
<feature type="active site" description="Proton donor/acceptor" evidence="6">
    <location>
        <position position="185"/>
    </location>
</feature>
<proteinExistence type="inferred from homology"/>
<dbReference type="InterPro" id="IPR002915">
    <property type="entry name" value="DeoC/FbaB/LacD_aldolase"/>
</dbReference>
<gene>
    <name evidence="6 7" type="primary">deoC</name>
    <name evidence="7" type="ORF">LJ207_07350</name>
</gene>
<dbReference type="GO" id="GO:0006018">
    <property type="term" value="P:2-deoxyribose 1-phosphate catabolic process"/>
    <property type="evidence" value="ECO:0007669"/>
    <property type="project" value="UniProtKB-UniRule"/>
</dbReference>
<dbReference type="SUPFAM" id="SSF51569">
    <property type="entry name" value="Aldolase"/>
    <property type="match status" value="1"/>
</dbReference>
<reference evidence="7 8" key="1">
    <citation type="submission" date="2021-10" db="EMBL/GenBank/DDBJ databases">
        <authorList>
            <person name="Grouzdev D.S."/>
            <person name="Pantiukh K.S."/>
            <person name="Krutkina M.S."/>
        </authorList>
    </citation>
    <scope>NUCLEOTIDE SEQUENCE [LARGE SCALE GENOMIC DNA]</scope>
    <source>
        <strain evidence="7 8">Z-7514</strain>
    </source>
</reference>
<dbReference type="Pfam" id="PF01791">
    <property type="entry name" value="DeoC"/>
    <property type="match status" value="1"/>
</dbReference>
<dbReference type="PIRSF" id="PIRSF001357">
    <property type="entry name" value="DeoC"/>
    <property type="match status" value="1"/>
</dbReference>
<keyword evidence="3 6" id="KW-0456">Lyase</keyword>
<organism evidence="7 8">
    <name type="scientific">Halanaerobium polyolivorans</name>
    <dbReference type="NCBI Taxonomy" id="2886943"/>
    <lineage>
        <taxon>Bacteria</taxon>
        <taxon>Bacillati</taxon>
        <taxon>Bacillota</taxon>
        <taxon>Clostridia</taxon>
        <taxon>Halanaerobiales</taxon>
        <taxon>Halanaerobiaceae</taxon>
        <taxon>Halanaerobium</taxon>
    </lineage>
</organism>
<comment type="subcellular location">
    <subcellularLocation>
        <location evidence="6">Cytoplasm</location>
    </subcellularLocation>
</comment>
<protein>
    <recommendedName>
        <fullName evidence="6">Deoxyribose-phosphate aldolase</fullName>
        <shortName evidence="6">DERA</shortName>
        <ecNumber evidence="6">4.1.2.4</ecNumber>
    </recommendedName>
    <alternativeName>
        <fullName evidence="6">2-deoxy-D-ribose 5-phosphate aldolase</fullName>
    </alternativeName>
    <alternativeName>
        <fullName evidence="6">Phosphodeoxyriboaldolase</fullName>
        <shortName evidence="6">Deoxyriboaldolase</shortName>
    </alternativeName>
</protein>
<evidence type="ECO:0000256" key="6">
    <source>
        <dbReference type="HAMAP-Rule" id="MF_00114"/>
    </source>
</evidence>
<evidence type="ECO:0000256" key="5">
    <source>
        <dbReference type="ARBA" id="ARBA00048791"/>
    </source>
</evidence>
<feature type="active site" description="Proton donor/acceptor" evidence="6">
    <location>
        <position position="94"/>
    </location>
</feature>
<dbReference type="PANTHER" id="PTHR10889">
    <property type="entry name" value="DEOXYRIBOSE-PHOSPHATE ALDOLASE"/>
    <property type="match status" value="1"/>
</dbReference>
<dbReference type="GO" id="GO:0009264">
    <property type="term" value="P:deoxyribonucleotide catabolic process"/>
    <property type="evidence" value="ECO:0007669"/>
    <property type="project" value="UniProtKB-UniRule"/>
</dbReference>
<keyword evidence="4 6" id="KW-0704">Schiff base</keyword>
<dbReference type="PANTHER" id="PTHR10889:SF1">
    <property type="entry name" value="DEOXYRIBOSE-PHOSPHATE ALDOLASE"/>
    <property type="match status" value="1"/>
</dbReference>
<dbReference type="InterPro" id="IPR013785">
    <property type="entry name" value="Aldolase_TIM"/>
</dbReference>
<keyword evidence="2 6" id="KW-0963">Cytoplasm</keyword>
<dbReference type="AlphaFoldDB" id="A0AAW4WVK3"/>
<dbReference type="HAMAP" id="MF_00114">
    <property type="entry name" value="DeoC_type1"/>
    <property type="match status" value="1"/>
</dbReference>